<gene>
    <name evidence="1" type="ORF">SacRon12I_09425</name>
</gene>
<dbReference type="EMBL" id="CP002818">
    <property type="protein sequence ID" value="AGE74112.1"/>
    <property type="molecule type" value="Genomic_DNA"/>
</dbReference>
<protein>
    <submittedName>
        <fullName evidence="1">Uncharacterized protein</fullName>
    </submittedName>
</protein>
<dbReference type="KEGG" id="sacr:SacRon12I_09425"/>
<dbReference type="AlphaFoldDB" id="M1J0H3"/>
<evidence type="ECO:0000313" key="1">
    <source>
        <dbReference type="EMBL" id="AGE74112.1"/>
    </source>
</evidence>
<accession>M1J0H3</accession>
<reference evidence="1 2" key="1">
    <citation type="journal article" date="2012" name="ISME J.">
        <title>Genomic evidence of rapid, global-scale gene flow in a Sulfolobus species.</title>
        <authorList>
            <person name="Mao D."/>
            <person name="Grogan D."/>
        </authorList>
    </citation>
    <scope>NUCLEOTIDE SEQUENCE [LARGE SCALE GENOMIC DNA]</scope>
    <source>
        <strain evidence="1 2">Ron12/I</strain>
    </source>
</reference>
<dbReference type="Proteomes" id="UP000011280">
    <property type="component" value="Chromosome"/>
</dbReference>
<name>M1J0H3_9CREN</name>
<dbReference type="HOGENOM" id="CLU_3003313_0_0_2"/>
<organism evidence="2">
    <name type="scientific">Sulfolobus acidocaldarius Ron12/I</name>
    <dbReference type="NCBI Taxonomy" id="1028567"/>
    <lineage>
        <taxon>Archaea</taxon>
        <taxon>Thermoproteota</taxon>
        <taxon>Thermoprotei</taxon>
        <taxon>Sulfolobales</taxon>
        <taxon>Sulfolobaceae</taxon>
        <taxon>Sulfolobus</taxon>
    </lineage>
</organism>
<sequence length="56" mass="6525">MIRRLKKEGLNNLLSVLFFTDKIEIITNTTKRSKPIQVYRLGAKSEKSDRGVKLLY</sequence>
<proteinExistence type="predicted"/>
<evidence type="ECO:0000313" key="2">
    <source>
        <dbReference type="Proteomes" id="UP000011280"/>
    </source>
</evidence>